<dbReference type="Gene3D" id="1.10.150.110">
    <property type="entry name" value="DNA polymerase beta, N-terminal domain-like"/>
    <property type="match status" value="1"/>
</dbReference>
<dbReference type="PIRSF" id="PIRSF005047">
    <property type="entry name" value="UCP005047_YshC"/>
    <property type="match status" value="1"/>
</dbReference>
<dbReference type="PANTHER" id="PTHR36928">
    <property type="entry name" value="PHOSPHATASE YCDX-RELATED"/>
    <property type="match status" value="1"/>
</dbReference>
<evidence type="ECO:0000313" key="3">
    <source>
        <dbReference type="Proteomes" id="UP000221024"/>
    </source>
</evidence>
<dbReference type="InterPro" id="IPR010996">
    <property type="entry name" value="HHH_MUS81"/>
</dbReference>
<name>A0A2H3NN98_9BACT</name>
<dbReference type="SUPFAM" id="SSF47802">
    <property type="entry name" value="DNA polymerase beta, N-terminal domain-like"/>
    <property type="match status" value="1"/>
</dbReference>
<dbReference type="InterPro" id="IPR050243">
    <property type="entry name" value="PHP_phosphatase"/>
</dbReference>
<dbReference type="EMBL" id="PDEP01000004">
    <property type="protein sequence ID" value="PEN08009.1"/>
    <property type="molecule type" value="Genomic_DNA"/>
</dbReference>
<sequence length="570" mass="61757">MTNKKVAAVLNETAQLIELTGGNPFRARAFSGAARTIRDLEESLQAYVDDEALQEIDGIGEGLAAQIGDLFARGSFDLRDDLLNAVPPGLLDVLRINGLGTKRVRTLWDELDITSLDDLEAAATSNQIQTISGFGAKTESNILENLRKLRRYDAQRRYADVYAPAHTLRDVLAESTNAPVALVGAFRRQVPTLKQLTLVTTADTPDVVDALADAGYDDVEAARDAHPPYVTNTVDAALPDGFPVVIYTVSDNVFGTAVWHHTGSADYREAFNDTYGPVPEVADENTLFADTNAPSHPSELREAVWTDALDTLSASEALITVEDLRGTIHNHTTASDGAHSLRSMAEAARERGLSYIGICDHSQSLTVASGLTPDEVRAQFEAIDALNAEYAEQDASFRIFKGIESDILKDGSLDYEDDLLAAFDLVVASVHSGFTMTEAEATERIIRAVSHPATTVLGHPTGRLLLVREGYPINHRAVIDACAEHNVAIELNANPYRLDLDWTHVRYAIEQGVLISINPDAHATDELDNVRWGVAAARKGGLTAEHCLNAKPLEAFTAWLTTRSSVAHAA</sequence>
<dbReference type="InterPro" id="IPR047967">
    <property type="entry name" value="PolX_PHP"/>
</dbReference>
<dbReference type="SUPFAM" id="SSF89550">
    <property type="entry name" value="PHP domain-like"/>
    <property type="match status" value="1"/>
</dbReference>
<keyword evidence="2" id="KW-0540">Nuclease</keyword>
<dbReference type="AlphaFoldDB" id="A0A2H3NN98"/>
<proteinExistence type="predicted"/>
<dbReference type="PANTHER" id="PTHR36928:SF1">
    <property type="entry name" value="PHOSPHATASE YCDX-RELATED"/>
    <property type="match status" value="1"/>
</dbReference>
<evidence type="ECO:0000313" key="2">
    <source>
        <dbReference type="EMBL" id="PEN08009.1"/>
    </source>
</evidence>
<dbReference type="InterPro" id="IPR016195">
    <property type="entry name" value="Pol/histidinol_Pase-like"/>
</dbReference>
<dbReference type="InterPro" id="IPR022311">
    <property type="entry name" value="PolX-like"/>
</dbReference>
<gene>
    <name evidence="2" type="ORF">CRI93_06085</name>
</gene>
<dbReference type="Gene3D" id="3.20.20.140">
    <property type="entry name" value="Metal-dependent hydrolases"/>
    <property type="match status" value="1"/>
</dbReference>
<comment type="caution">
    <text evidence="2">The sequence shown here is derived from an EMBL/GenBank/DDBJ whole genome shotgun (WGS) entry which is preliminary data.</text>
</comment>
<dbReference type="RefSeq" id="WP_098061734.1">
    <property type="nucleotide sequence ID" value="NZ_PDEP01000004.1"/>
</dbReference>
<keyword evidence="2" id="KW-0378">Hydrolase</keyword>
<dbReference type="Proteomes" id="UP000221024">
    <property type="component" value="Unassembled WGS sequence"/>
</dbReference>
<keyword evidence="3" id="KW-1185">Reference proteome</keyword>
<accession>A0A2H3NN98</accession>
<evidence type="ECO:0000259" key="1">
    <source>
        <dbReference type="SMART" id="SM00481"/>
    </source>
</evidence>
<feature type="domain" description="Polymerase/histidinol phosphatase N-terminal" evidence="1">
    <location>
        <begin position="326"/>
        <end position="409"/>
    </location>
</feature>
<dbReference type="GO" id="GO:0005829">
    <property type="term" value="C:cytosol"/>
    <property type="evidence" value="ECO:0007669"/>
    <property type="project" value="TreeGrafter"/>
</dbReference>
<dbReference type="SUPFAM" id="SSF158702">
    <property type="entry name" value="Sec63 N-terminal domain-like"/>
    <property type="match status" value="1"/>
</dbReference>
<dbReference type="GO" id="GO:0008270">
    <property type="term" value="F:zinc ion binding"/>
    <property type="evidence" value="ECO:0007669"/>
    <property type="project" value="TreeGrafter"/>
</dbReference>
<organism evidence="2 3">
    <name type="scientific">Longimonas halophila</name>
    <dbReference type="NCBI Taxonomy" id="1469170"/>
    <lineage>
        <taxon>Bacteria</taxon>
        <taxon>Pseudomonadati</taxon>
        <taxon>Rhodothermota</taxon>
        <taxon>Rhodothermia</taxon>
        <taxon>Rhodothermales</taxon>
        <taxon>Salisaetaceae</taxon>
        <taxon>Longimonas</taxon>
    </lineage>
</organism>
<dbReference type="Pfam" id="PF14520">
    <property type="entry name" value="HHH_5"/>
    <property type="match status" value="1"/>
</dbReference>
<dbReference type="InterPro" id="IPR004013">
    <property type="entry name" value="PHP_dom"/>
</dbReference>
<dbReference type="InterPro" id="IPR003141">
    <property type="entry name" value="Pol/His_phosphatase_N"/>
</dbReference>
<dbReference type="Pfam" id="PF02811">
    <property type="entry name" value="PHP"/>
    <property type="match status" value="1"/>
</dbReference>
<dbReference type="GO" id="GO:0071978">
    <property type="term" value="P:bacterial-type flagellum-dependent swarming motility"/>
    <property type="evidence" value="ECO:0007669"/>
    <property type="project" value="TreeGrafter"/>
</dbReference>
<dbReference type="Pfam" id="PF14716">
    <property type="entry name" value="HHH_8"/>
    <property type="match status" value="1"/>
</dbReference>
<keyword evidence="2" id="KW-0269">Exonuclease</keyword>
<reference evidence="2 3" key="1">
    <citation type="submission" date="2017-10" db="EMBL/GenBank/DDBJ databases">
        <title>Draft genome of Longimonas halophila.</title>
        <authorList>
            <person name="Goh K.M."/>
            <person name="Shamsir M.S."/>
            <person name="Lim S.W."/>
        </authorList>
    </citation>
    <scope>NUCLEOTIDE SEQUENCE [LARGE SCALE GENOMIC DNA]</scope>
    <source>
        <strain evidence="2 3">KCTC 42399</strain>
    </source>
</reference>
<dbReference type="GO" id="GO:0042578">
    <property type="term" value="F:phosphoric ester hydrolase activity"/>
    <property type="evidence" value="ECO:0007669"/>
    <property type="project" value="TreeGrafter"/>
</dbReference>
<dbReference type="SMART" id="SM00481">
    <property type="entry name" value="POLIIIAc"/>
    <property type="match status" value="1"/>
</dbReference>
<dbReference type="CDD" id="cd07436">
    <property type="entry name" value="PHP_PolX"/>
    <property type="match status" value="1"/>
</dbReference>
<dbReference type="GO" id="GO:0004527">
    <property type="term" value="F:exonuclease activity"/>
    <property type="evidence" value="ECO:0007669"/>
    <property type="project" value="UniProtKB-KW"/>
</dbReference>
<dbReference type="Gene3D" id="1.10.150.20">
    <property type="entry name" value="5' to 3' exonuclease, C-terminal subdomain"/>
    <property type="match status" value="1"/>
</dbReference>
<dbReference type="OrthoDB" id="9808747at2"/>
<dbReference type="InterPro" id="IPR027421">
    <property type="entry name" value="DNA_pol_lamdba_lyase_dom_sf"/>
</dbReference>
<dbReference type="FunFam" id="3.20.20.140:FF:000047">
    <property type="entry name" value="PHP domain-containing protein"/>
    <property type="match status" value="1"/>
</dbReference>
<protein>
    <submittedName>
        <fullName evidence="2">DNA polymerase/3'-5' exonuclease PolX</fullName>
    </submittedName>
</protein>